<keyword evidence="1" id="KW-0472">Membrane</keyword>
<dbReference type="Pfam" id="PF07963">
    <property type="entry name" value="N_methyl"/>
    <property type="match status" value="1"/>
</dbReference>
<reference evidence="2 3" key="1">
    <citation type="journal article" date="2015" name="Nature">
        <title>rRNA introns, odd ribosomes, and small enigmatic genomes across a large radiation of phyla.</title>
        <authorList>
            <person name="Brown C.T."/>
            <person name="Hug L.A."/>
            <person name="Thomas B.C."/>
            <person name="Sharon I."/>
            <person name="Castelle C.J."/>
            <person name="Singh A."/>
            <person name="Wilkins M.J."/>
            <person name="Williams K.H."/>
            <person name="Banfield J.F."/>
        </authorList>
    </citation>
    <scope>NUCLEOTIDE SEQUENCE [LARGE SCALE GENOMIC DNA]</scope>
</reference>
<sequence>MNKNSKFKIPACRQARQNSKFRKGFTLVELIVAMSVFIIAITIAVGAFVQALRTQRIVNHMLSVNSNASLAIEQVAREVRTGYNFDLNNVPQGNCIGGQEEELEFTNSRANSVFYREESDAITRMECVGSDCSGKTFQPLTASNIKVDRLCFTNTGSLVNGKDPWRITFFMTLGSSDPKLSGEVLNFQTTVAARILPQELPEE</sequence>
<dbReference type="AlphaFoldDB" id="A0A0G1UXJ0"/>
<keyword evidence="1" id="KW-0812">Transmembrane</keyword>
<organism evidence="2 3">
    <name type="scientific">Candidatus Jorgensenbacteria bacterium GW2011_GWC1_48_8</name>
    <dbReference type="NCBI Taxonomy" id="1618666"/>
    <lineage>
        <taxon>Bacteria</taxon>
        <taxon>Candidatus Joergenseniibacteriota</taxon>
    </lineage>
</organism>
<dbReference type="NCBIfam" id="TIGR02532">
    <property type="entry name" value="IV_pilin_GFxxxE"/>
    <property type="match status" value="1"/>
</dbReference>
<dbReference type="EMBL" id="LCPO01000014">
    <property type="protein sequence ID" value="KKU98776.1"/>
    <property type="molecule type" value="Genomic_DNA"/>
</dbReference>
<evidence type="ECO:0000313" key="3">
    <source>
        <dbReference type="Proteomes" id="UP000034600"/>
    </source>
</evidence>
<dbReference type="PROSITE" id="PS00409">
    <property type="entry name" value="PROKAR_NTER_METHYL"/>
    <property type="match status" value="1"/>
</dbReference>
<name>A0A0G1UXJ0_9BACT</name>
<keyword evidence="1" id="KW-1133">Transmembrane helix</keyword>
<gene>
    <name evidence="2" type="ORF">UY32_C0014G0009</name>
</gene>
<protein>
    <recommendedName>
        <fullName evidence="4">Prepilin-type N-terminal cleavage/methylation domain-containing protein</fullName>
    </recommendedName>
</protein>
<feature type="transmembrane region" description="Helical" evidence="1">
    <location>
        <begin position="25"/>
        <end position="49"/>
    </location>
</feature>
<proteinExistence type="predicted"/>
<evidence type="ECO:0000313" key="2">
    <source>
        <dbReference type="EMBL" id="KKU98776.1"/>
    </source>
</evidence>
<evidence type="ECO:0000256" key="1">
    <source>
        <dbReference type="SAM" id="Phobius"/>
    </source>
</evidence>
<dbReference type="Proteomes" id="UP000034600">
    <property type="component" value="Unassembled WGS sequence"/>
</dbReference>
<evidence type="ECO:0008006" key="4">
    <source>
        <dbReference type="Google" id="ProtNLM"/>
    </source>
</evidence>
<accession>A0A0G1UXJ0</accession>
<dbReference type="InterPro" id="IPR012902">
    <property type="entry name" value="N_methyl_site"/>
</dbReference>
<comment type="caution">
    <text evidence="2">The sequence shown here is derived from an EMBL/GenBank/DDBJ whole genome shotgun (WGS) entry which is preliminary data.</text>
</comment>